<evidence type="ECO:0000313" key="3">
    <source>
        <dbReference type="Proteomes" id="UP000183940"/>
    </source>
</evidence>
<dbReference type="AlphaFoldDB" id="A0A1L9QRM4"/>
<protein>
    <submittedName>
        <fullName evidence="2">MEKHLA domain-containing protein</fullName>
    </submittedName>
</protein>
<name>A0A1L9QRM4_9CYAN</name>
<organism evidence="2 3">
    <name type="scientific">Roseofilum reptotaenium AO1-A</name>
    <dbReference type="NCBI Taxonomy" id="1925591"/>
    <lineage>
        <taxon>Bacteria</taxon>
        <taxon>Bacillati</taxon>
        <taxon>Cyanobacteriota</taxon>
        <taxon>Cyanophyceae</taxon>
        <taxon>Desertifilales</taxon>
        <taxon>Desertifilaceae</taxon>
        <taxon>Roseofilum</taxon>
    </lineage>
</organism>
<dbReference type="Proteomes" id="UP000183940">
    <property type="component" value="Unassembled WGS sequence"/>
</dbReference>
<evidence type="ECO:0000313" key="2">
    <source>
        <dbReference type="EMBL" id="OJJ25282.1"/>
    </source>
</evidence>
<feature type="domain" description="MEKHLA" evidence="1">
    <location>
        <begin position="13"/>
        <end position="153"/>
    </location>
</feature>
<dbReference type="Pfam" id="PF08670">
    <property type="entry name" value="MEKHLA"/>
    <property type="match status" value="1"/>
</dbReference>
<dbReference type="InterPro" id="IPR013978">
    <property type="entry name" value="MEKHLA"/>
</dbReference>
<dbReference type="STRING" id="1925591.BI308_12420"/>
<proteinExistence type="predicted"/>
<reference evidence="2" key="1">
    <citation type="submission" date="2016-10" db="EMBL/GenBank/DDBJ databases">
        <title>CRISPR-Cas defence system in Roseofilum reptotaenium: evidence of a bacteriophage-cyanobacterium arms race in the coral black band disease.</title>
        <authorList>
            <person name="Buerger P."/>
            <person name="Wood-Charlson E.M."/>
            <person name="Weynberg K.D."/>
            <person name="Willis B."/>
            <person name="Van Oppen M.J."/>
        </authorList>
    </citation>
    <scope>NUCLEOTIDE SEQUENCE [LARGE SCALE GENOMIC DNA]</scope>
    <source>
        <strain evidence="2">AO1-A</strain>
    </source>
</reference>
<keyword evidence="3" id="KW-1185">Reference proteome</keyword>
<sequence>MDFPWQEQIVIDQTQLILNSYQHWLGSPLLNMNQAPIDLAQQLFEAPFVVLSHGTEADPIFNYGNRQSLKLWELSWNELRQTPSRYTAESIAQEERTRILTETATKGYVTSYCGVRISSTGKRFLIKNGVIWNLLDQQQNYQGQAAMFSDYHFL</sequence>
<gene>
    <name evidence="2" type="ORF">BI308_12420</name>
</gene>
<accession>A0A1L9QRM4</accession>
<comment type="caution">
    <text evidence="2">The sequence shown here is derived from an EMBL/GenBank/DDBJ whole genome shotgun (WGS) entry which is preliminary data.</text>
</comment>
<evidence type="ECO:0000259" key="1">
    <source>
        <dbReference type="Pfam" id="PF08670"/>
    </source>
</evidence>
<dbReference type="EMBL" id="MLAW01000019">
    <property type="protein sequence ID" value="OJJ25282.1"/>
    <property type="molecule type" value="Genomic_DNA"/>
</dbReference>